<dbReference type="GO" id="GO:0016592">
    <property type="term" value="C:mediator complex"/>
    <property type="evidence" value="ECO:0007669"/>
    <property type="project" value="TreeGrafter"/>
</dbReference>
<dbReference type="InterPro" id="IPR004127">
    <property type="entry name" value="Prefoldin_subunit_alpha"/>
</dbReference>
<evidence type="ECO:0000313" key="2">
    <source>
        <dbReference type="EMBL" id="EKC40968.1"/>
    </source>
</evidence>
<dbReference type="GO" id="GO:0000122">
    <property type="term" value="P:negative regulation of transcription by RNA polymerase II"/>
    <property type="evidence" value="ECO:0007669"/>
    <property type="project" value="InterPro"/>
</dbReference>
<protein>
    <submittedName>
        <fullName evidence="2">UXT-like protein</fullName>
    </submittedName>
</protein>
<dbReference type="InterPro" id="IPR009053">
    <property type="entry name" value="Prefoldin"/>
</dbReference>
<dbReference type="OrthoDB" id="433124at2759"/>
<dbReference type="PRINTS" id="PR01502">
    <property type="entry name" value="UXTPROTEIN"/>
</dbReference>
<reference evidence="2" key="1">
    <citation type="journal article" date="2012" name="Nature">
        <title>The oyster genome reveals stress adaptation and complexity of shell formation.</title>
        <authorList>
            <person name="Zhang G."/>
            <person name="Fang X."/>
            <person name="Guo X."/>
            <person name="Li L."/>
            <person name="Luo R."/>
            <person name="Xu F."/>
            <person name="Yang P."/>
            <person name="Zhang L."/>
            <person name="Wang X."/>
            <person name="Qi H."/>
            <person name="Xiong Z."/>
            <person name="Que H."/>
            <person name="Xie Y."/>
            <person name="Holland P.W."/>
            <person name="Paps J."/>
            <person name="Zhu Y."/>
            <person name="Wu F."/>
            <person name="Chen Y."/>
            <person name="Wang J."/>
            <person name="Peng C."/>
            <person name="Meng J."/>
            <person name="Yang L."/>
            <person name="Liu J."/>
            <person name="Wen B."/>
            <person name="Zhang N."/>
            <person name="Huang Z."/>
            <person name="Zhu Q."/>
            <person name="Feng Y."/>
            <person name="Mount A."/>
            <person name="Hedgecock D."/>
            <person name="Xu Z."/>
            <person name="Liu Y."/>
            <person name="Domazet-Loso T."/>
            <person name="Du Y."/>
            <person name="Sun X."/>
            <person name="Zhang S."/>
            <person name="Liu B."/>
            <person name="Cheng P."/>
            <person name="Jiang X."/>
            <person name="Li J."/>
            <person name="Fan D."/>
            <person name="Wang W."/>
            <person name="Fu W."/>
            <person name="Wang T."/>
            <person name="Wang B."/>
            <person name="Zhang J."/>
            <person name="Peng Z."/>
            <person name="Li Y."/>
            <person name="Li N."/>
            <person name="Wang J."/>
            <person name="Chen M."/>
            <person name="He Y."/>
            <person name="Tan F."/>
            <person name="Song X."/>
            <person name="Zheng Q."/>
            <person name="Huang R."/>
            <person name="Yang H."/>
            <person name="Du X."/>
            <person name="Chen L."/>
            <person name="Yang M."/>
            <person name="Gaffney P.M."/>
            <person name="Wang S."/>
            <person name="Luo L."/>
            <person name="She Z."/>
            <person name="Ming Y."/>
            <person name="Huang W."/>
            <person name="Zhang S."/>
            <person name="Huang B."/>
            <person name="Zhang Y."/>
            <person name="Qu T."/>
            <person name="Ni P."/>
            <person name="Miao G."/>
            <person name="Wang J."/>
            <person name="Wang Q."/>
            <person name="Steinberg C.E."/>
            <person name="Wang H."/>
            <person name="Li N."/>
            <person name="Qian L."/>
            <person name="Zhang G."/>
            <person name="Li Y."/>
            <person name="Yang H."/>
            <person name="Liu X."/>
            <person name="Wang J."/>
            <person name="Yin Y."/>
            <person name="Wang J."/>
        </authorList>
    </citation>
    <scope>NUCLEOTIDE SEQUENCE [LARGE SCALE GENOMIC DNA]</scope>
    <source>
        <strain evidence="2">05x7-T-G4-1.051#20</strain>
    </source>
</reference>
<accession>K1R5H8</accession>
<comment type="similarity">
    <text evidence="1">Belongs to the UXT family.</text>
</comment>
<dbReference type="GO" id="GO:0045944">
    <property type="term" value="P:positive regulation of transcription by RNA polymerase II"/>
    <property type="evidence" value="ECO:0007669"/>
    <property type="project" value="TreeGrafter"/>
</dbReference>
<evidence type="ECO:0000256" key="1">
    <source>
        <dbReference type="ARBA" id="ARBA00007666"/>
    </source>
</evidence>
<gene>
    <name evidence="2" type="ORF">CGI_10028693</name>
</gene>
<organism evidence="2">
    <name type="scientific">Magallana gigas</name>
    <name type="common">Pacific oyster</name>
    <name type="synonym">Crassostrea gigas</name>
    <dbReference type="NCBI Taxonomy" id="29159"/>
    <lineage>
        <taxon>Eukaryota</taxon>
        <taxon>Metazoa</taxon>
        <taxon>Spiralia</taxon>
        <taxon>Lophotrochozoa</taxon>
        <taxon>Mollusca</taxon>
        <taxon>Bivalvia</taxon>
        <taxon>Autobranchia</taxon>
        <taxon>Pteriomorphia</taxon>
        <taxon>Ostreida</taxon>
        <taxon>Ostreoidea</taxon>
        <taxon>Ostreidae</taxon>
        <taxon>Magallana</taxon>
    </lineage>
</organism>
<dbReference type="PANTHER" id="PTHR13345:SF9">
    <property type="entry name" value="PROTEIN UXT"/>
    <property type="match status" value="1"/>
</dbReference>
<dbReference type="FunCoup" id="K1R5H8">
    <property type="interactions" value="283"/>
</dbReference>
<dbReference type="SUPFAM" id="SSF46579">
    <property type="entry name" value="Prefoldin"/>
    <property type="match status" value="1"/>
</dbReference>
<dbReference type="Pfam" id="PF02996">
    <property type="entry name" value="Prefoldin"/>
    <property type="match status" value="1"/>
</dbReference>
<dbReference type="AlphaFoldDB" id="K1R5H8"/>
<dbReference type="KEGG" id="crg:105328533"/>
<dbReference type="Gene3D" id="1.10.287.370">
    <property type="match status" value="1"/>
</dbReference>
<dbReference type="InParanoid" id="K1R5H8"/>
<dbReference type="PANTHER" id="PTHR13345">
    <property type="entry name" value="MEDIATOR OF RNA POLYMERASE II TRANSCRIPTION SUBUNIT 10"/>
    <property type="match status" value="1"/>
</dbReference>
<dbReference type="GO" id="GO:0003714">
    <property type="term" value="F:transcription corepressor activity"/>
    <property type="evidence" value="ECO:0007669"/>
    <property type="project" value="InterPro"/>
</dbReference>
<name>K1R5H8_MAGGI</name>
<dbReference type="HOGENOM" id="CLU_121199_1_0_1"/>
<dbReference type="NCBIfam" id="TIGR00293">
    <property type="entry name" value="prefoldin subunit alpha"/>
    <property type="match status" value="1"/>
</dbReference>
<dbReference type="InterPro" id="IPR003994">
    <property type="entry name" value="UXT"/>
</dbReference>
<sequence length="156" mass="17880">MCAEGIPSKVVQYEQFLNERLKADLSQVIEQRDRLYGEVAEYLQLKTVIERIKESNYKSDGLKTKVDLGCNFYVQANVPDASMIYVKVGFGFFLEMTHDEALAFIEKKVSMINSKIEVLTKDAAKIKAHIKLVLQGLQEIQNLDFQPEKPYRDVLS</sequence>
<dbReference type="EMBL" id="JH816363">
    <property type="protein sequence ID" value="EKC40968.1"/>
    <property type="molecule type" value="Genomic_DNA"/>
</dbReference>
<dbReference type="CDD" id="cd23158">
    <property type="entry name" value="Prefoldin_UXT"/>
    <property type="match status" value="1"/>
</dbReference>
<proteinExistence type="inferred from homology"/>